<feature type="compositionally biased region" description="Polar residues" evidence="1">
    <location>
        <begin position="43"/>
        <end position="69"/>
    </location>
</feature>
<protein>
    <recommendedName>
        <fullName evidence="2">PL28 ulvan lyase domain-containing protein</fullName>
    </recommendedName>
</protein>
<evidence type="ECO:0000313" key="3">
    <source>
        <dbReference type="EMBL" id="TBN18746.1"/>
    </source>
</evidence>
<feature type="region of interest" description="Disordered" evidence="1">
    <location>
        <begin position="38"/>
        <end position="69"/>
    </location>
</feature>
<organism evidence="3 4">
    <name type="scientific">Hyunsoonleella pacifica</name>
    <dbReference type="NCBI Taxonomy" id="1080224"/>
    <lineage>
        <taxon>Bacteria</taxon>
        <taxon>Pseudomonadati</taxon>
        <taxon>Bacteroidota</taxon>
        <taxon>Flavobacteriia</taxon>
        <taxon>Flavobacteriales</taxon>
        <taxon>Flavobacteriaceae</taxon>
    </lineage>
</organism>
<reference evidence="3 4" key="1">
    <citation type="journal article" date="2015" name="Int. J. Syst. Evol. Microbiol.">
        <title>Hyunsoonleella pacifica sp. nov., isolated from seawater of South Pacific Gyre.</title>
        <authorList>
            <person name="Gao X."/>
            <person name="Zhang Z."/>
            <person name="Dai X."/>
            <person name="Zhang X.H."/>
        </authorList>
    </citation>
    <scope>NUCLEOTIDE SEQUENCE [LARGE SCALE GENOMIC DNA]</scope>
    <source>
        <strain evidence="3 4">SW033</strain>
    </source>
</reference>
<evidence type="ECO:0000313" key="4">
    <source>
        <dbReference type="Proteomes" id="UP000292372"/>
    </source>
</evidence>
<keyword evidence="4" id="KW-1185">Reference proteome</keyword>
<dbReference type="RefSeq" id="WP_130935263.1">
    <property type="nucleotide sequence ID" value="NZ_BMEE01000001.1"/>
</dbReference>
<dbReference type="Pfam" id="PF22826">
    <property type="entry name" value="PL28"/>
    <property type="match status" value="1"/>
</dbReference>
<dbReference type="Proteomes" id="UP000292372">
    <property type="component" value="Unassembled WGS sequence"/>
</dbReference>
<sequence>MKRQLNFTKTRVFRSFFLVALIITYGCSQNEDIVYTNDESSKTKSTNGTLTGKGTNPTEIGSCDNPQDSNGDYYRRYTVGELNGLSDSDDLVQKNAINGRGVDKMRFLDDRTCAFNYSQSGNYGIYRIRSGSNRFGSTLQPRIEREARTVNRGGSRFVSVEGVVNIRSVGTGNPSSIRNTNLATIQNQQRAGEGSGTYIIQAKGQHENQTEGSGDPAILLILAKPANPGPGGIPRYNLYAEQILRPGGEGSDGREIKFLKTIDGNTDVFIKMTNRFSSTGLTQRVDVQIGRNPTLKFHSFLVPNDRGRKRGKNAKIRFGVYRCNNGSADIRWRNVRHNFRD</sequence>
<comment type="caution">
    <text evidence="3">The sequence shown here is derived from an EMBL/GenBank/DDBJ whole genome shotgun (WGS) entry which is preliminary data.</text>
</comment>
<proteinExistence type="predicted"/>
<evidence type="ECO:0000259" key="2">
    <source>
        <dbReference type="Pfam" id="PF22826"/>
    </source>
</evidence>
<evidence type="ECO:0000256" key="1">
    <source>
        <dbReference type="SAM" id="MobiDB-lite"/>
    </source>
</evidence>
<dbReference type="PROSITE" id="PS51257">
    <property type="entry name" value="PROKAR_LIPOPROTEIN"/>
    <property type="match status" value="1"/>
</dbReference>
<dbReference type="OrthoDB" id="1415098at2"/>
<dbReference type="EMBL" id="SIRS01000001">
    <property type="protein sequence ID" value="TBN18746.1"/>
    <property type="molecule type" value="Genomic_DNA"/>
</dbReference>
<feature type="domain" description="PL28 ulvan lyase" evidence="2">
    <location>
        <begin position="107"/>
        <end position="339"/>
    </location>
</feature>
<dbReference type="InterPro" id="IPR054591">
    <property type="entry name" value="PL28"/>
</dbReference>
<gene>
    <name evidence="3" type="ORF">EYD46_01390</name>
</gene>
<accession>A0A4Q9FSE3</accession>
<name>A0A4Q9FSE3_9FLAO</name>
<dbReference type="AlphaFoldDB" id="A0A4Q9FSE3"/>